<accession>A0A1Y2MMG3</accession>
<dbReference type="Proteomes" id="UP000194360">
    <property type="component" value="Unassembled WGS sequence"/>
</dbReference>
<reference evidence="1 2" key="1">
    <citation type="submission" date="2016-09" db="EMBL/GenBank/DDBJ databases">
        <title>Pseudonocardia autotrophica DSM535, a candidate organism with high potential of specific P450 cytochromes.</title>
        <authorList>
            <person name="Grumaz C."/>
            <person name="Vainshtein Y."/>
            <person name="Kirstahler P."/>
            <person name="Sohn K."/>
        </authorList>
    </citation>
    <scope>NUCLEOTIDE SEQUENCE [LARGE SCALE GENOMIC DNA]</scope>
    <source>
        <strain evidence="1 2">DSM 535</strain>
    </source>
</reference>
<gene>
    <name evidence="1" type="ORF">BG845_05352</name>
</gene>
<sequence length="78" mass="8976">MELWNRAMDAIEEHLDHDVPVRELAAVALTSEYQLRRVFSMLAGSAGTPHRRRILIGDRAPSRHCRWLLISWPGVRST</sequence>
<dbReference type="InterPro" id="IPR009057">
    <property type="entry name" value="Homeodomain-like_sf"/>
</dbReference>
<comment type="caution">
    <text evidence="1">The sequence shown here is derived from an EMBL/GenBank/DDBJ whole genome shotgun (WGS) entry which is preliminary data.</text>
</comment>
<keyword evidence="2" id="KW-1185">Reference proteome</keyword>
<evidence type="ECO:0000313" key="2">
    <source>
        <dbReference type="Proteomes" id="UP000194360"/>
    </source>
</evidence>
<name>A0A1Y2MMG3_PSEAH</name>
<organism evidence="1 2">
    <name type="scientific">Pseudonocardia autotrophica</name>
    <name type="common">Amycolata autotrophica</name>
    <name type="synonym">Nocardia autotrophica</name>
    <dbReference type="NCBI Taxonomy" id="2074"/>
    <lineage>
        <taxon>Bacteria</taxon>
        <taxon>Bacillati</taxon>
        <taxon>Actinomycetota</taxon>
        <taxon>Actinomycetes</taxon>
        <taxon>Pseudonocardiales</taxon>
        <taxon>Pseudonocardiaceae</taxon>
        <taxon>Pseudonocardia</taxon>
    </lineage>
</organism>
<evidence type="ECO:0000313" key="1">
    <source>
        <dbReference type="EMBL" id="OSY36430.1"/>
    </source>
</evidence>
<dbReference type="SUPFAM" id="SSF46689">
    <property type="entry name" value="Homeodomain-like"/>
    <property type="match status" value="1"/>
</dbReference>
<dbReference type="EMBL" id="MIGB01000039">
    <property type="protein sequence ID" value="OSY36430.1"/>
    <property type="molecule type" value="Genomic_DNA"/>
</dbReference>
<protein>
    <submittedName>
        <fullName evidence="1">Uncharacterized protein</fullName>
    </submittedName>
</protein>
<dbReference type="AlphaFoldDB" id="A0A1Y2MMG3"/>
<dbReference type="RefSeq" id="WP_085915487.1">
    <property type="nucleotide sequence ID" value="NZ_AP018920.1"/>
</dbReference>
<dbReference type="Gene3D" id="1.10.10.60">
    <property type="entry name" value="Homeodomain-like"/>
    <property type="match status" value="1"/>
</dbReference>
<dbReference type="STRING" id="2074.BG845_05352"/>
<proteinExistence type="predicted"/>